<gene>
    <name evidence="1" type="ORF">BHYA_0139g00140</name>
</gene>
<proteinExistence type="predicted"/>
<evidence type="ECO:0000313" key="2">
    <source>
        <dbReference type="Proteomes" id="UP000297814"/>
    </source>
</evidence>
<evidence type="ECO:0000313" key="1">
    <source>
        <dbReference type="EMBL" id="TGO35967.1"/>
    </source>
</evidence>
<dbReference type="Proteomes" id="UP000297814">
    <property type="component" value="Unassembled WGS sequence"/>
</dbReference>
<protein>
    <submittedName>
        <fullName evidence="1">Uncharacterized protein</fullName>
    </submittedName>
</protein>
<reference evidence="1 2" key="1">
    <citation type="submission" date="2017-12" db="EMBL/GenBank/DDBJ databases">
        <title>Comparative genomics of Botrytis spp.</title>
        <authorList>
            <person name="Valero-Jimenez C.A."/>
            <person name="Tapia P."/>
            <person name="Veloso J."/>
            <person name="Silva-Moreno E."/>
            <person name="Staats M."/>
            <person name="Valdes J.H."/>
            <person name="Van Kan J.A.L."/>
        </authorList>
    </citation>
    <scope>NUCLEOTIDE SEQUENCE [LARGE SCALE GENOMIC DNA]</scope>
    <source>
        <strain evidence="1 2">Bh0001</strain>
    </source>
</reference>
<accession>A0A4Z1GQU0</accession>
<comment type="caution">
    <text evidence="1">The sequence shown here is derived from an EMBL/GenBank/DDBJ whole genome shotgun (WGS) entry which is preliminary data.</text>
</comment>
<dbReference type="AlphaFoldDB" id="A0A4Z1GQU0"/>
<keyword evidence="2" id="KW-1185">Reference proteome</keyword>
<sequence length="308" mass="36223">MVSQLFYRAYSPRSAGGLVSGKANQGWHRPSHINLEREFGNHKDLSNQNPTALVSVTSSIIRALNIAFNKHYRDDEKRAEIWIAFIESRIRNQMHGDQNPVYFKDEYLFEWGVPMEYVVHGVSVQTLVDRGLNMKEYREDTWIEHQHRWREILPSTSNLRTKIANTVCDFTFGRKVHVYNSHDQFESHVRLAGMVRAFGVKALELNLLWEIFSNCCTGRFSSPRNFKQRYNAINEDCHELLLDWWLLGDEFNYDYACHLEYAFHLQETMAARWDELVKNGIDIYDDHTRCEEELEMFMEIEADAVTGL</sequence>
<dbReference type="EMBL" id="PQXK01000139">
    <property type="protein sequence ID" value="TGO35967.1"/>
    <property type="molecule type" value="Genomic_DNA"/>
</dbReference>
<organism evidence="1 2">
    <name type="scientific">Botrytis hyacinthi</name>
    <dbReference type="NCBI Taxonomy" id="278943"/>
    <lineage>
        <taxon>Eukaryota</taxon>
        <taxon>Fungi</taxon>
        <taxon>Dikarya</taxon>
        <taxon>Ascomycota</taxon>
        <taxon>Pezizomycotina</taxon>
        <taxon>Leotiomycetes</taxon>
        <taxon>Helotiales</taxon>
        <taxon>Sclerotiniaceae</taxon>
        <taxon>Botrytis</taxon>
    </lineage>
</organism>
<name>A0A4Z1GQU0_9HELO</name>